<comment type="similarity">
    <text evidence="1 2">Belongs to the arylamine N-acetyltransferase family.</text>
</comment>
<organism evidence="3 4">
    <name type="scientific">Physocladia obscura</name>
    <dbReference type="NCBI Taxonomy" id="109957"/>
    <lineage>
        <taxon>Eukaryota</taxon>
        <taxon>Fungi</taxon>
        <taxon>Fungi incertae sedis</taxon>
        <taxon>Chytridiomycota</taxon>
        <taxon>Chytridiomycota incertae sedis</taxon>
        <taxon>Chytridiomycetes</taxon>
        <taxon>Chytridiales</taxon>
        <taxon>Chytriomycetaceae</taxon>
        <taxon>Physocladia</taxon>
    </lineage>
</organism>
<dbReference type="InterPro" id="IPR038765">
    <property type="entry name" value="Papain-like_cys_pep_sf"/>
</dbReference>
<dbReference type="GO" id="GO:0016407">
    <property type="term" value="F:acetyltransferase activity"/>
    <property type="evidence" value="ECO:0007669"/>
    <property type="project" value="InterPro"/>
</dbReference>
<dbReference type="PRINTS" id="PR01543">
    <property type="entry name" value="ANATRNSFRASE"/>
</dbReference>
<comment type="caution">
    <text evidence="3">The sequence shown here is derived from an EMBL/GenBank/DDBJ whole genome shotgun (WGS) entry which is preliminary data.</text>
</comment>
<dbReference type="EMBL" id="JADGJH010002537">
    <property type="protein sequence ID" value="KAJ3097137.1"/>
    <property type="molecule type" value="Genomic_DNA"/>
</dbReference>
<dbReference type="Proteomes" id="UP001211907">
    <property type="component" value="Unassembled WGS sequence"/>
</dbReference>
<dbReference type="PANTHER" id="PTHR11786:SF0">
    <property type="entry name" value="ARYLAMINE N-ACETYLTRANSFERASE 4-RELATED"/>
    <property type="match status" value="1"/>
</dbReference>
<evidence type="ECO:0000256" key="2">
    <source>
        <dbReference type="RuleBase" id="RU003452"/>
    </source>
</evidence>
<dbReference type="PANTHER" id="PTHR11786">
    <property type="entry name" value="N-HYDROXYARYLAMINE O-ACETYLTRANSFERASE"/>
    <property type="match status" value="1"/>
</dbReference>
<accession>A0AAD5XCB5</accession>
<evidence type="ECO:0008006" key="5">
    <source>
        <dbReference type="Google" id="ProtNLM"/>
    </source>
</evidence>
<keyword evidence="4" id="KW-1185">Reference proteome</keyword>
<dbReference type="Pfam" id="PF00797">
    <property type="entry name" value="Acetyltransf_2"/>
    <property type="match status" value="1"/>
</dbReference>
<evidence type="ECO:0000256" key="1">
    <source>
        <dbReference type="ARBA" id="ARBA00006547"/>
    </source>
</evidence>
<dbReference type="InterPro" id="IPR053710">
    <property type="entry name" value="Arylamine_NAT_domain_sf"/>
</dbReference>
<dbReference type="Gene3D" id="3.30.2140.20">
    <property type="match status" value="1"/>
</dbReference>
<gene>
    <name evidence="3" type="ORF">HK100_005420</name>
</gene>
<proteinExistence type="inferred from homology"/>
<evidence type="ECO:0000313" key="4">
    <source>
        <dbReference type="Proteomes" id="UP001211907"/>
    </source>
</evidence>
<evidence type="ECO:0000313" key="3">
    <source>
        <dbReference type="EMBL" id="KAJ3097137.1"/>
    </source>
</evidence>
<protein>
    <recommendedName>
        <fullName evidence="5">Arylamine N-acetyltransferase</fullName>
    </recommendedName>
</protein>
<keyword evidence="2" id="KW-0808">Transferase</keyword>
<reference evidence="3" key="1">
    <citation type="submission" date="2020-05" db="EMBL/GenBank/DDBJ databases">
        <title>Phylogenomic resolution of chytrid fungi.</title>
        <authorList>
            <person name="Stajich J.E."/>
            <person name="Amses K."/>
            <person name="Simmons R."/>
            <person name="Seto K."/>
            <person name="Myers J."/>
            <person name="Bonds A."/>
            <person name="Quandt C.A."/>
            <person name="Barry K."/>
            <person name="Liu P."/>
            <person name="Grigoriev I."/>
            <person name="Longcore J.E."/>
            <person name="James T.Y."/>
        </authorList>
    </citation>
    <scope>NUCLEOTIDE SEQUENCE</scope>
    <source>
        <strain evidence="3">JEL0513</strain>
    </source>
</reference>
<keyword evidence="2" id="KW-0012">Acyltransferase</keyword>
<name>A0AAD5XCB5_9FUNG</name>
<sequence length="312" mass="35059">MIFPSDFRPLSEFELQKYLVRIKLDQANLSQPTLKTLNAVLGGHAKHIPWENSTLFFLHKPIELDVGAIFEALVMKKRGTYCYGNNILLYSALTALGFKCTTGIARLLRWDEIRGGHEAAHSLHMIVFVAVAFDEGRAEYLADMDFNRVSVALRIADGEHVSCAAGEVFELRKSREFAAESESAAEFSLWYQRAGTATPKAFYSFTLDHMRAKDYEVINYFVGNNREQELHQVFLVSRDSESNGRVVLINTKLVRKEAVPEFAHLEKAVHIASVEDLVAALEGEFGIALSTQEQEAAATLLFSKLQQPIENE</sequence>
<dbReference type="InterPro" id="IPR001447">
    <property type="entry name" value="Arylamine_N-AcTrfase"/>
</dbReference>
<dbReference type="AlphaFoldDB" id="A0AAD5XCB5"/>
<dbReference type="SUPFAM" id="SSF54001">
    <property type="entry name" value="Cysteine proteinases"/>
    <property type="match status" value="1"/>
</dbReference>